<dbReference type="PANTHER" id="PTHR11431:SF127">
    <property type="entry name" value="BACTERIAL NON-HEME FERRITIN"/>
    <property type="match status" value="1"/>
</dbReference>
<evidence type="ECO:0000256" key="5">
    <source>
        <dbReference type="PIRSR" id="PIRSR601519-1"/>
    </source>
</evidence>
<feature type="binding site" evidence="5">
    <location>
        <position position="69"/>
    </location>
    <ligand>
        <name>Fe cation</name>
        <dbReference type="ChEBI" id="CHEBI:24875"/>
        <label>1</label>
    </ligand>
</feature>
<feature type="binding site" evidence="5">
    <location>
        <position position="146"/>
    </location>
    <ligand>
        <name>Fe cation</name>
        <dbReference type="ChEBI" id="CHEBI:24875"/>
        <label>1</label>
    </ligand>
</feature>
<organism evidence="8 9">
    <name type="scientific">Herbihabitans rhizosphaerae</name>
    <dbReference type="NCBI Taxonomy" id="1872711"/>
    <lineage>
        <taxon>Bacteria</taxon>
        <taxon>Bacillati</taxon>
        <taxon>Actinomycetota</taxon>
        <taxon>Actinomycetes</taxon>
        <taxon>Pseudonocardiales</taxon>
        <taxon>Pseudonocardiaceae</taxon>
        <taxon>Herbihabitans</taxon>
    </lineage>
</organism>
<comment type="caution">
    <text evidence="8">The sequence shown here is derived from an EMBL/GenBank/DDBJ whole genome shotgun (WGS) entry which is preliminary data.</text>
</comment>
<dbReference type="Gene3D" id="1.20.1260.10">
    <property type="match status" value="1"/>
</dbReference>
<dbReference type="GO" id="GO:0006826">
    <property type="term" value="P:iron ion transport"/>
    <property type="evidence" value="ECO:0007669"/>
    <property type="project" value="InterPro"/>
</dbReference>
<evidence type="ECO:0000313" key="8">
    <source>
        <dbReference type="EMBL" id="RZS29473.1"/>
    </source>
</evidence>
<sequence>MVTRVDRAYIKGMAATKPHTHSSKFNDLLQAQVRNEFTASQQYIALAVWFDDQDLPQLAKHFYRQSLEERNHAMMIVQYLLDNDVAVKVPGVDDVRNDFKESSDLIQLALTQEREVTDEVIALAKVARDEDDYKGEQFMQWFLKEQVEEVAQMSTLLNVVKRANGNLFDVENYLARETVGDNGSDPLAPRTAGGRL</sequence>
<proteinExistence type="predicted"/>
<evidence type="ECO:0000256" key="4">
    <source>
        <dbReference type="ARBA" id="ARBA00023004"/>
    </source>
</evidence>
<keyword evidence="2 5" id="KW-0479">Metal-binding</keyword>
<accession>A0A4Q7KB55</accession>
<dbReference type="InterPro" id="IPR001519">
    <property type="entry name" value="Ferritin"/>
</dbReference>
<protein>
    <recommendedName>
        <fullName evidence="6">Ferritin</fullName>
    </recommendedName>
</protein>
<dbReference type="Pfam" id="PF00210">
    <property type="entry name" value="Ferritin"/>
    <property type="match status" value="1"/>
</dbReference>
<dbReference type="InterPro" id="IPR009078">
    <property type="entry name" value="Ferritin-like_SF"/>
</dbReference>
<dbReference type="SUPFAM" id="SSF47240">
    <property type="entry name" value="Ferritin-like"/>
    <property type="match status" value="1"/>
</dbReference>
<evidence type="ECO:0000259" key="7">
    <source>
        <dbReference type="PROSITE" id="PS50905"/>
    </source>
</evidence>
<dbReference type="Proteomes" id="UP000294257">
    <property type="component" value="Unassembled WGS sequence"/>
</dbReference>
<dbReference type="GO" id="GO:0008198">
    <property type="term" value="F:ferrous iron binding"/>
    <property type="evidence" value="ECO:0007669"/>
    <property type="project" value="TreeGrafter"/>
</dbReference>
<reference evidence="8 9" key="1">
    <citation type="submission" date="2019-02" db="EMBL/GenBank/DDBJ databases">
        <title>Genomic Encyclopedia of Type Strains, Phase IV (KMG-IV): sequencing the most valuable type-strain genomes for metagenomic binning, comparative biology and taxonomic classification.</title>
        <authorList>
            <person name="Goeker M."/>
        </authorList>
    </citation>
    <scope>NUCLEOTIDE SEQUENCE [LARGE SCALE GENOMIC DNA]</scope>
    <source>
        <strain evidence="8 9">DSM 101727</strain>
    </source>
</reference>
<keyword evidence="4 5" id="KW-0408">Iron</keyword>
<dbReference type="GO" id="GO:0004322">
    <property type="term" value="F:ferroxidase activity"/>
    <property type="evidence" value="ECO:0007669"/>
    <property type="project" value="TreeGrafter"/>
</dbReference>
<dbReference type="InterPro" id="IPR012347">
    <property type="entry name" value="Ferritin-like"/>
</dbReference>
<dbReference type="InterPro" id="IPR041719">
    <property type="entry name" value="Ferritin_prok"/>
</dbReference>
<dbReference type="GO" id="GO:0006879">
    <property type="term" value="P:intracellular iron ion homeostasis"/>
    <property type="evidence" value="ECO:0007669"/>
    <property type="project" value="UniProtKB-KW"/>
</dbReference>
<dbReference type="GO" id="GO:0005829">
    <property type="term" value="C:cytosol"/>
    <property type="evidence" value="ECO:0007669"/>
    <property type="project" value="TreeGrafter"/>
</dbReference>
<evidence type="ECO:0000256" key="6">
    <source>
        <dbReference type="RuleBase" id="RU361145"/>
    </source>
</evidence>
<name>A0A4Q7KB55_9PSEU</name>
<dbReference type="AlphaFoldDB" id="A0A4Q7KB55"/>
<dbReference type="InterPro" id="IPR008331">
    <property type="entry name" value="Ferritin_DPS_dom"/>
</dbReference>
<evidence type="ECO:0000313" key="9">
    <source>
        <dbReference type="Proteomes" id="UP000294257"/>
    </source>
</evidence>
<dbReference type="CDD" id="cd01055">
    <property type="entry name" value="Nonheme_Ferritin"/>
    <property type="match status" value="1"/>
</dbReference>
<dbReference type="GO" id="GO:0008199">
    <property type="term" value="F:ferric iron binding"/>
    <property type="evidence" value="ECO:0007669"/>
    <property type="project" value="InterPro"/>
</dbReference>
<feature type="binding site" evidence="5">
    <location>
        <position position="113"/>
    </location>
    <ligand>
        <name>Fe cation</name>
        <dbReference type="ChEBI" id="CHEBI:24875"/>
        <label>1</label>
    </ligand>
</feature>
<dbReference type="PROSITE" id="PS50905">
    <property type="entry name" value="FERRITIN_LIKE"/>
    <property type="match status" value="1"/>
</dbReference>
<dbReference type="EMBL" id="SGWQ01000021">
    <property type="protein sequence ID" value="RZS29473.1"/>
    <property type="molecule type" value="Genomic_DNA"/>
</dbReference>
<keyword evidence="9" id="KW-1185">Reference proteome</keyword>
<evidence type="ECO:0000256" key="2">
    <source>
        <dbReference type="ARBA" id="ARBA00022723"/>
    </source>
</evidence>
<keyword evidence="1 6" id="KW-0409">Iron storage</keyword>
<dbReference type="InterPro" id="IPR009040">
    <property type="entry name" value="Ferritin-like_diiron"/>
</dbReference>
<evidence type="ECO:0000256" key="3">
    <source>
        <dbReference type="ARBA" id="ARBA00023002"/>
    </source>
</evidence>
<evidence type="ECO:0000256" key="1">
    <source>
        <dbReference type="ARBA" id="ARBA00022434"/>
    </source>
</evidence>
<feature type="domain" description="Ferritin-like diiron" evidence="7">
    <location>
        <begin position="19"/>
        <end position="164"/>
    </location>
</feature>
<feature type="binding site" evidence="5">
    <location>
        <position position="36"/>
    </location>
    <ligand>
        <name>Fe cation</name>
        <dbReference type="ChEBI" id="CHEBI:24875"/>
        <label>1</label>
    </ligand>
</feature>
<gene>
    <name evidence="8" type="ORF">EV193_12116</name>
</gene>
<dbReference type="PANTHER" id="PTHR11431">
    <property type="entry name" value="FERRITIN"/>
    <property type="match status" value="1"/>
</dbReference>
<feature type="binding site" evidence="5">
    <location>
        <position position="72"/>
    </location>
    <ligand>
        <name>Fe cation</name>
        <dbReference type="ChEBI" id="CHEBI:24875"/>
        <label>1</label>
    </ligand>
</feature>
<keyword evidence="3" id="KW-0560">Oxidoreductase</keyword>